<evidence type="ECO:0000313" key="4">
    <source>
        <dbReference type="EMBL" id="KAK9846725.1"/>
    </source>
</evidence>
<comment type="caution">
    <text evidence="4">The sequence shown here is derived from an EMBL/GenBank/DDBJ whole genome shotgun (WGS) entry which is preliminary data.</text>
</comment>
<proteinExistence type="inferred from homology"/>
<dbReference type="InterPro" id="IPR027450">
    <property type="entry name" value="AlkB-like"/>
</dbReference>
<feature type="binding site" evidence="2">
    <location>
        <position position="135"/>
    </location>
    <ligand>
        <name>2-oxoglutarate</name>
        <dbReference type="ChEBI" id="CHEBI:16810"/>
    </ligand>
</feature>
<feature type="binding site" evidence="2">
    <location>
        <position position="145"/>
    </location>
    <ligand>
        <name>2-oxoglutarate</name>
        <dbReference type="ChEBI" id="CHEBI:16810"/>
    </ligand>
</feature>
<reference evidence="4 5" key="1">
    <citation type="journal article" date="2024" name="Nat. Commun.">
        <title>Phylogenomics reveals the evolutionary origins of lichenization in chlorophyte algae.</title>
        <authorList>
            <person name="Puginier C."/>
            <person name="Libourel C."/>
            <person name="Otte J."/>
            <person name="Skaloud P."/>
            <person name="Haon M."/>
            <person name="Grisel S."/>
            <person name="Petersen M."/>
            <person name="Berrin J.G."/>
            <person name="Delaux P.M."/>
            <person name="Dal Grande F."/>
            <person name="Keller J."/>
        </authorList>
    </citation>
    <scope>NUCLEOTIDE SEQUENCE [LARGE SCALE GENOMIC DNA]</scope>
    <source>
        <strain evidence="4 5">SAG 2523</strain>
    </source>
</reference>
<protein>
    <recommendedName>
        <fullName evidence="3">Fe2OG dioxygenase domain-containing protein</fullName>
    </recommendedName>
</protein>
<dbReference type="EMBL" id="JALJOV010001533">
    <property type="protein sequence ID" value="KAK9846725.1"/>
    <property type="molecule type" value="Genomic_DNA"/>
</dbReference>
<sequence length="196" mass="22046">MAGYSKRKAVSELASPPVRPKVAETLHPGVTEISTGCTLIYEQSAFPDPQREEHLAFLKDKVDWRQTEITVMGRKVMQPREVAYMADNGLRYTYSRSQLTPAEFPEELQNIRERISTLAGGGADAAFNCCLLNHYRDGEDHMGWHSDNERLFGTSPTIASVSFGTRRDFVLRRNSDHAQKWKCPLGEGDILIMKGA</sequence>
<comment type="similarity">
    <text evidence="1">Belongs to the alkB family.</text>
</comment>
<dbReference type="AlphaFoldDB" id="A0AAW1SM72"/>
<dbReference type="GO" id="GO:0008198">
    <property type="term" value="F:ferrous iron binding"/>
    <property type="evidence" value="ECO:0007669"/>
    <property type="project" value="TreeGrafter"/>
</dbReference>
<dbReference type="Gene3D" id="2.60.120.590">
    <property type="entry name" value="Alpha-ketoglutarate-dependent dioxygenase AlkB-like"/>
    <property type="match status" value="1"/>
</dbReference>
<dbReference type="PROSITE" id="PS51471">
    <property type="entry name" value="FE2OG_OXY"/>
    <property type="match status" value="1"/>
</dbReference>
<dbReference type="InterPro" id="IPR037151">
    <property type="entry name" value="AlkB-like_sf"/>
</dbReference>
<dbReference type="InterPro" id="IPR005123">
    <property type="entry name" value="Oxoglu/Fe-dep_dioxygenase_dom"/>
</dbReference>
<feature type="binding site" evidence="2">
    <location>
        <position position="133"/>
    </location>
    <ligand>
        <name>2-oxoglutarate</name>
        <dbReference type="ChEBI" id="CHEBI:16810"/>
    </ligand>
</feature>
<dbReference type="Pfam" id="PF13532">
    <property type="entry name" value="2OG-FeII_Oxy_2"/>
    <property type="match status" value="1"/>
</dbReference>
<dbReference type="GO" id="GO:0035516">
    <property type="term" value="F:broad specificity oxidative DNA demethylase activity"/>
    <property type="evidence" value="ECO:0007669"/>
    <property type="project" value="TreeGrafter"/>
</dbReference>
<gene>
    <name evidence="4" type="ORF">WJX84_004298</name>
</gene>
<dbReference type="Proteomes" id="UP001485043">
    <property type="component" value="Unassembled WGS sequence"/>
</dbReference>
<accession>A0AAW1SM72</accession>
<dbReference type="InterPro" id="IPR032852">
    <property type="entry name" value="ALKBH2"/>
</dbReference>
<evidence type="ECO:0000259" key="3">
    <source>
        <dbReference type="PROSITE" id="PS51471"/>
    </source>
</evidence>
<dbReference type="GO" id="GO:0006307">
    <property type="term" value="P:DNA alkylation repair"/>
    <property type="evidence" value="ECO:0007669"/>
    <property type="project" value="TreeGrafter"/>
</dbReference>
<evidence type="ECO:0000256" key="1">
    <source>
        <dbReference type="ARBA" id="ARBA00007879"/>
    </source>
</evidence>
<dbReference type="SUPFAM" id="SSF51197">
    <property type="entry name" value="Clavaminate synthase-like"/>
    <property type="match status" value="1"/>
</dbReference>
<organism evidence="4 5">
    <name type="scientific">Apatococcus fuscideae</name>
    <dbReference type="NCBI Taxonomy" id="2026836"/>
    <lineage>
        <taxon>Eukaryota</taxon>
        <taxon>Viridiplantae</taxon>
        <taxon>Chlorophyta</taxon>
        <taxon>core chlorophytes</taxon>
        <taxon>Trebouxiophyceae</taxon>
        <taxon>Chlorellales</taxon>
        <taxon>Chlorellaceae</taxon>
        <taxon>Apatococcus</taxon>
    </lineage>
</organism>
<dbReference type="GO" id="GO:0051747">
    <property type="term" value="F:cytosine C-5 DNA demethylase activity"/>
    <property type="evidence" value="ECO:0007669"/>
    <property type="project" value="TreeGrafter"/>
</dbReference>
<name>A0AAW1SM72_9CHLO</name>
<feature type="binding site" evidence="2">
    <location>
        <begin position="92"/>
        <end position="94"/>
    </location>
    <ligand>
        <name>substrate</name>
    </ligand>
</feature>
<dbReference type="PANTHER" id="PTHR31573:SF1">
    <property type="entry name" value="DNA OXIDATIVE DEMETHYLASE ALKBH2"/>
    <property type="match status" value="1"/>
</dbReference>
<feature type="domain" description="Fe2OG dioxygenase" evidence="3">
    <location>
        <begin position="126"/>
        <end position="196"/>
    </location>
</feature>
<dbReference type="PANTHER" id="PTHR31573">
    <property type="entry name" value="ALPHA-KETOGLUTARATE-DEPENDENT DIOXYGENASE ALKB HOMOLOG 2"/>
    <property type="match status" value="1"/>
</dbReference>
<keyword evidence="5" id="KW-1185">Reference proteome</keyword>
<evidence type="ECO:0000256" key="2">
    <source>
        <dbReference type="PIRSR" id="PIRSR632852-1"/>
    </source>
</evidence>
<evidence type="ECO:0000313" key="5">
    <source>
        <dbReference type="Proteomes" id="UP001485043"/>
    </source>
</evidence>